<dbReference type="AlphaFoldDB" id="A0A382L7H4"/>
<name>A0A382L7H4_9ZZZZ</name>
<feature type="transmembrane region" description="Helical" evidence="1">
    <location>
        <begin position="7"/>
        <end position="24"/>
    </location>
</feature>
<keyword evidence="1" id="KW-1133">Transmembrane helix</keyword>
<gene>
    <name evidence="2" type="ORF">METZ01_LOCUS283821</name>
</gene>
<evidence type="ECO:0000256" key="1">
    <source>
        <dbReference type="SAM" id="Phobius"/>
    </source>
</evidence>
<proteinExistence type="predicted"/>
<organism evidence="2">
    <name type="scientific">marine metagenome</name>
    <dbReference type="NCBI Taxonomy" id="408172"/>
    <lineage>
        <taxon>unclassified sequences</taxon>
        <taxon>metagenomes</taxon>
        <taxon>ecological metagenomes</taxon>
    </lineage>
</organism>
<accession>A0A382L7H4</accession>
<protein>
    <submittedName>
        <fullName evidence="2">Uncharacterized protein</fullName>
    </submittedName>
</protein>
<sequence length="27" mass="3112">MGIGSKVIMPIFNLNFFLYLFASLNNF</sequence>
<evidence type="ECO:0000313" key="2">
    <source>
        <dbReference type="EMBL" id="SVC30967.1"/>
    </source>
</evidence>
<reference evidence="2" key="1">
    <citation type="submission" date="2018-05" db="EMBL/GenBank/DDBJ databases">
        <authorList>
            <person name="Lanie J.A."/>
            <person name="Ng W.-L."/>
            <person name="Kazmierczak K.M."/>
            <person name="Andrzejewski T.M."/>
            <person name="Davidsen T.M."/>
            <person name="Wayne K.J."/>
            <person name="Tettelin H."/>
            <person name="Glass J.I."/>
            <person name="Rusch D."/>
            <person name="Podicherti R."/>
            <person name="Tsui H.-C.T."/>
            <person name="Winkler M.E."/>
        </authorList>
    </citation>
    <scope>NUCLEOTIDE SEQUENCE</scope>
</reference>
<dbReference type="EMBL" id="UINC01084374">
    <property type="protein sequence ID" value="SVC30967.1"/>
    <property type="molecule type" value="Genomic_DNA"/>
</dbReference>
<keyword evidence="1" id="KW-0812">Transmembrane</keyword>
<keyword evidence="1" id="KW-0472">Membrane</keyword>